<dbReference type="EMBL" id="JBHSEC010000012">
    <property type="protein sequence ID" value="MFC4410231.1"/>
    <property type="molecule type" value="Genomic_DNA"/>
</dbReference>
<accession>A0ABV8X378</accession>
<keyword evidence="10" id="KW-1185">Reference proteome</keyword>
<evidence type="ECO:0000256" key="2">
    <source>
        <dbReference type="ARBA" id="ARBA00013194"/>
    </source>
</evidence>
<dbReference type="GO" id="GO:0016853">
    <property type="term" value="F:isomerase activity"/>
    <property type="evidence" value="ECO:0007669"/>
    <property type="project" value="UniProtKB-KW"/>
</dbReference>
<dbReference type="InterPro" id="IPR000297">
    <property type="entry name" value="PPIase_PpiC"/>
</dbReference>
<dbReference type="PROSITE" id="PS50198">
    <property type="entry name" value="PPIC_PPIASE_2"/>
    <property type="match status" value="1"/>
</dbReference>
<feature type="domain" description="PpiC" evidence="8">
    <location>
        <begin position="172"/>
        <end position="264"/>
    </location>
</feature>
<dbReference type="SUPFAM" id="SSF109998">
    <property type="entry name" value="Triger factor/SurA peptide-binding domain-like"/>
    <property type="match status" value="1"/>
</dbReference>
<evidence type="ECO:0000313" key="9">
    <source>
        <dbReference type="EMBL" id="MFC4410231.1"/>
    </source>
</evidence>
<dbReference type="RefSeq" id="WP_378153841.1">
    <property type="nucleotide sequence ID" value="NZ_JBHSEC010000012.1"/>
</dbReference>
<feature type="transmembrane region" description="Helical" evidence="7">
    <location>
        <begin position="26"/>
        <end position="46"/>
    </location>
</feature>
<dbReference type="PANTHER" id="PTHR47245:SF1">
    <property type="entry name" value="FOLDASE PROTEIN PRSA"/>
    <property type="match status" value="1"/>
</dbReference>
<protein>
    <recommendedName>
        <fullName evidence="2">peptidylprolyl isomerase</fullName>
        <ecNumber evidence="2">5.2.1.8</ecNumber>
    </recommendedName>
</protein>
<name>A0ABV8X378_9LACT</name>
<keyword evidence="4 6" id="KW-0697">Rotamase</keyword>
<keyword evidence="7" id="KW-0472">Membrane</keyword>
<sequence>MSYTRTTNRNTSSDPTKKKRLKTKPLLFLIAILLAGNLLWFIAWLIPNNPGGSETVASVDGKPITREEWMVKMESMVGKEALLALVNSRVMGAAADKFDIPVSDQEIDLEIALIRSAQDSTDTSLQTMDEEQLRDRVKSQLILEKVLTKDIVIDDQEIKDYYETNKSLYNIPTSYRTSIIVTESKEEAEAAFAELDNGSAFDVLARERSKHYASASLGGDIGYVTKDMKTLDSAVVKTASELGEGKWSKPIKLSDGTFAIVLVKDIEKGQSFSFEEVKDHVRRELSLEELPQTVTPETFWEEFDASWFYGES</sequence>
<keyword evidence="3" id="KW-0732">Signal</keyword>
<evidence type="ECO:0000313" key="10">
    <source>
        <dbReference type="Proteomes" id="UP001595817"/>
    </source>
</evidence>
<dbReference type="SUPFAM" id="SSF54534">
    <property type="entry name" value="FKBP-like"/>
    <property type="match status" value="1"/>
</dbReference>
<dbReference type="Gene3D" id="1.10.4030.10">
    <property type="entry name" value="Porin chaperone SurA, peptide-binding domain"/>
    <property type="match status" value="1"/>
</dbReference>
<evidence type="ECO:0000259" key="8">
    <source>
        <dbReference type="PROSITE" id="PS50198"/>
    </source>
</evidence>
<dbReference type="InterPro" id="IPR046357">
    <property type="entry name" value="PPIase_dom_sf"/>
</dbReference>
<evidence type="ECO:0000256" key="3">
    <source>
        <dbReference type="ARBA" id="ARBA00022729"/>
    </source>
</evidence>
<dbReference type="InterPro" id="IPR050245">
    <property type="entry name" value="PrsA_foldase"/>
</dbReference>
<dbReference type="InterPro" id="IPR027304">
    <property type="entry name" value="Trigger_fact/SurA_dom_sf"/>
</dbReference>
<dbReference type="EC" id="5.2.1.8" evidence="2"/>
<keyword evidence="5 6" id="KW-0413">Isomerase</keyword>
<evidence type="ECO:0000256" key="1">
    <source>
        <dbReference type="ARBA" id="ARBA00000971"/>
    </source>
</evidence>
<reference evidence="10" key="1">
    <citation type="journal article" date="2019" name="Int. J. Syst. Evol. Microbiol.">
        <title>The Global Catalogue of Microorganisms (GCM) 10K type strain sequencing project: providing services to taxonomists for standard genome sequencing and annotation.</title>
        <authorList>
            <consortium name="The Broad Institute Genomics Platform"/>
            <consortium name="The Broad Institute Genome Sequencing Center for Infectious Disease"/>
            <person name="Wu L."/>
            <person name="Ma J."/>
        </authorList>
    </citation>
    <scope>NUCLEOTIDE SEQUENCE [LARGE SCALE GENOMIC DNA]</scope>
    <source>
        <strain evidence="10">CCUG 59778</strain>
    </source>
</reference>
<dbReference type="Proteomes" id="UP001595817">
    <property type="component" value="Unassembled WGS sequence"/>
</dbReference>
<dbReference type="InterPro" id="IPR023058">
    <property type="entry name" value="PPIase_PpiC_CS"/>
</dbReference>
<keyword evidence="7" id="KW-0812">Transmembrane</keyword>
<dbReference type="PANTHER" id="PTHR47245">
    <property type="entry name" value="PEPTIDYLPROLYL ISOMERASE"/>
    <property type="match status" value="1"/>
</dbReference>
<gene>
    <name evidence="9" type="ORF">ACFOZY_07245</name>
</gene>
<evidence type="ECO:0000256" key="6">
    <source>
        <dbReference type="PROSITE-ProRule" id="PRU00278"/>
    </source>
</evidence>
<comment type="catalytic activity">
    <reaction evidence="1">
        <text>[protein]-peptidylproline (omega=180) = [protein]-peptidylproline (omega=0)</text>
        <dbReference type="Rhea" id="RHEA:16237"/>
        <dbReference type="Rhea" id="RHEA-COMP:10747"/>
        <dbReference type="Rhea" id="RHEA-COMP:10748"/>
        <dbReference type="ChEBI" id="CHEBI:83833"/>
        <dbReference type="ChEBI" id="CHEBI:83834"/>
        <dbReference type="EC" id="5.2.1.8"/>
    </reaction>
</comment>
<dbReference type="Gene3D" id="3.10.50.40">
    <property type="match status" value="1"/>
</dbReference>
<evidence type="ECO:0000256" key="5">
    <source>
        <dbReference type="ARBA" id="ARBA00023235"/>
    </source>
</evidence>
<keyword evidence="7" id="KW-1133">Transmembrane helix</keyword>
<evidence type="ECO:0000256" key="7">
    <source>
        <dbReference type="SAM" id="Phobius"/>
    </source>
</evidence>
<dbReference type="Pfam" id="PF13145">
    <property type="entry name" value="Rotamase_2"/>
    <property type="match status" value="1"/>
</dbReference>
<evidence type="ECO:0000256" key="4">
    <source>
        <dbReference type="ARBA" id="ARBA00023110"/>
    </source>
</evidence>
<organism evidence="9 10">
    <name type="scientific">Chungangia koreensis</name>
    <dbReference type="NCBI Taxonomy" id="752657"/>
    <lineage>
        <taxon>Bacteria</taxon>
        <taxon>Bacillati</taxon>
        <taxon>Bacillota</taxon>
        <taxon>Bacilli</taxon>
        <taxon>Lactobacillales</taxon>
        <taxon>Chungangia</taxon>
    </lineage>
</organism>
<dbReference type="PROSITE" id="PS01096">
    <property type="entry name" value="PPIC_PPIASE_1"/>
    <property type="match status" value="1"/>
</dbReference>
<comment type="caution">
    <text evidence="9">The sequence shown here is derived from an EMBL/GenBank/DDBJ whole genome shotgun (WGS) entry which is preliminary data.</text>
</comment>
<proteinExistence type="predicted"/>